<evidence type="ECO:0000256" key="3">
    <source>
        <dbReference type="ARBA" id="ARBA00022989"/>
    </source>
</evidence>
<name>A0A1V0RN50_9RHOB</name>
<evidence type="ECO:0000256" key="1">
    <source>
        <dbReference type="ARBA" id="ARBA00004167"/>
    </source>
</evidence>
<dbReference type="GO" id="GO:0016020">
    <property type="term" value="C:membrane"/>
    <property type="evidence" value="ECO:0007669"/>
    <property type="project" value="UniProtKB-SubCell"/>
</dbReference>
<dbReference type="AlphaFoldDB" id="A0A1V0RN50"/>
<gene>
    <name evidence="4" type="ORF">ROSMUCSMR3_01727</name>
</gene>
<sequence>MSTETYTVVSTMKNEAPYILEWVAHYKTLGFDHILVCTNDCTDTTVEILRRLQEMGHVTQHDTVVRKAGIHRSALRQASRRYDIVLNASWVFVCDVDEFLNIHLGDGSVRALVAGSGADADVISVPWRVFGPDGVEQFADKPVTEQFTKGEYEWDAEARPNTGKFVKSLYTNQHKFQRMGLHAPVSRDEHVPTTRRVLPGGIDYVVNGLRTDNPPLFTHAQVNHYALRSMESFLVKRARGRANHSHHVLGKEYWDKFNLNDETDTSIARYSEQTSEWLERFKRDPQLADLHAKGVEWHRRKAASLRMDPDMDELVSAIEADLG</sequence>
<dbReference type="Gene3D" id="3.90.550.10">
    <property type="entry name" value="Spore Coat Polysaccharide Biosynthesis Protein SpsA, Chain A"/>
    <property type="match status" value="1"/>
</dbReference>
<reference evidence="4 5" key="1">
    <citation type="submission" date="2017-03" db="EMBL/GenBank/DDBJ databases">
        <title>Genome Sequence of Roseovarius mucosus strain SMR3 Isolated from a culture of the Diatom Skeletonema marinoi.</title>
        <authorList>
            <person name="Topel M."/>
            <person name="Pinder M."/>
            <person name="Johansson O.N."/>
            <person name="Kourtchenko O."/>
            <person name="Godhe A."/>
            <person name="Clarke A.K."/>
        </authorList>
    </citation>
    <scope>NUCLEOTIDE SEQUENCE [LARGE SCALE GENOMIC DNA]</scope>
    <source>
        <strain evidence="4 5">SMR3</strain>
    </source>
</reference>
<dbReference type="PANTHER" id="PTHR21461">
    <property type="entry name" value="GLYCOSYLTRANSFERASE FAMILY 92 PROTEIN"/>
    <property type="match status" value="1"/>
</dbReference>
<comment type="subcellular location">
    <subcellularLocation>
        <location evidence="1">Membrane</location>
        <topology evidence="1">Single-pass membrane protein</topology>
    </subcellularLocation>
</comment>
<keyword evidence="3" id="KW-1133">Transmembrane helix</keyword>
<dbReference type="PANTHER" id="PTHR21461:SF69">
    <property type="entry name" value="GLYCOSYLTRANSFERASE FAMILY 92 PROTEIN"/>
    <property type="match status" value="1"/>
</dbReference>
<evidence type="ECO:0000313" key="5">
    <source>
        <dbReference type="Proteomes" id="UP000192273"/>
    </source>
</evidence>
<accession>A0A1V0RN50</accession>
<dbReference type="InterPro" id="IPR029044">
    <property type="entry name" value="Nucleotide-diphossugar_trans"/>
</dbReference>
<evidence type="ECO:0000313" key="4">
    <source>
        <dbReference type="EMBL" id="ARE83204.1"/>
    </source>
</evidence>
<proteinExistence type="predicted"/>
<keyword evidence="3" id="KW-0472">Membrane</keyword>
<protein>
    <submittedName>
        <fullName evidence="4">Glycosyl transferase family 2</fullName>
    </submittedName>
</protein>
<dbReference type="RefSeq" id="WP_081507054.1">
    <property type="nucleotide sequence ID" value="NZ_CP020474.1"/>
</dbReference>
<dbReference type="GO" id="GO:0005737">
    <property type="term" value="C:cytoplasm"/>
    <property type="evidence" value="ECO:0007669"/>
    <property type="project" value="TreeGrafter"/>
</dbReference>
<dbReference type="EMBL" id="CP020474">
    <property type="protein sequence ID" value="ARE83204.1"/>
    <property type="molecule type" value="Genomic_DNA"/>
</dbReference>
<dbReference type="GO" id="GO:0016757">
    <property type="term" value="F:glycosyltransferase activity"/>
    <property type="evidence" value="ECO:0007669"/>
    <property type="project" value="TreeGrafter"/>
</dbReference>
<dbReference type="Pfam" id="PF13704">
    <property type="entry name" value="Glyco_tranf_2_4"/>
    <property type="match status" value="1"/>
</dbReference>
<evidence type="ECO:0000256" key="2">
    <source>
        <dbReference type="ARBA" id="ARBA00022692"/>
    </source>
</evidence>
<dbReference type="OrthoDB" id="4964299at2"/>
<keyword evidence="2" id="KW-0812">Transmembrane</keyword>
<organism evidence="4 5">
    <name type="scientific">Roseovarius mucosus</name>
    <dbReference type="NCBI Taxonomy" id="215743"/>
    <lineage>
        <taxon>Bacteria</taxon>
        <taxon>Pseudomonadati</taxon>
        <taxon>Pseudomonadota</taxon>
        <taxon>Alphaproteobacteria</taxon>
        <taxon>Rhodobacterales</taxon>
        <taxon>Roseobacteraceae</taxon>
        <taxon>Roseovarius</taxon>
    </lineage>
</organism>
<dbReference type="Proteomes" id="UP000192273">
    <property type="component" value="Chromosome"/>
</dbReference>
<keyword evidence="5" id="KW-1185">Reference proteome</keyword>
<keyword evidence="4" id="KW-0808">Transferase</keyword>
<dbReference type="SUPFAM" id="SSF53448">
    <property type="entry name" value="Nucleotide-diphospho-sugar transferases"/>
    <property type="match status" value="1"/>
</dbReference>
<dbReference type="KEGG" id="rmm:ROSMUCSMR3_01727"/>